<sequence length="445" mass="50436">MDEDHDPRNEQNISKQKSKNLESFQQAVLIYLLSRAGVTVEIKKQKKSAEKTYQIQPVQSIIYNGNIIQFADRINAQASKMLEEDKSEQRLRRYERNKIALAFNELVEIAIKFGYEFGEKNTRKAQKTVRMKKIIMVKKDNKPIIEQKDIEPIGMAVNNYIVSHFNEGVCLCNENLVNYVKTTINSQRINITSNPFSGTIIKEQPIHMSNTLLTIPKTQQEQPLIIPESIKSSVPSTNKLINSINVPVLNKTTIIPTNTLTNDSSGNPNQIEYNGIEEGEIIDINNPINSPSEEQIQQSDAMSEQPIIEDQQKVLLVPQGLFVQPTLVSPMGIQKESITNSDFPLPQTQQPIKKEEPQFDFNSIQKPDIAMSQDIIGNELGMSFDFAENEIGQENLNNIESHDNQSMTFNFSTGDEDMRNSRDAVDTFFTPNNGFGKFGKGTFYH</sequence>
<dbReference type="GeneID" id="5882296"/>
<dbReference type="OrthoDB" id="29598at2759"/>
<dbReference type="KEGG" id="edi:EDI_009790"/>
<gene>
    <name evidence="1" type="ORF">EDI_009790</name>
</gene>
<dbReference type="Proteomes" id="UP000008076">
    <property type="component" value="Unassembled WGS sequence"/>
</dbReference>
<accession>B0EG89</accession>
<dbReference type="AlphaFoldDB" id="B0EG89"/>
<organism evidence="2">
    <name type="scientific">Entamoeba dispar (strain ATCC PRA-260 / SAW760)</name>
    <dbReference type="NCBI Taxonomy" id="370354"/>
    <lineage>
        <taxon>Eukaryota</taxon>
        <taxon>Amoebozoa</taxon>
        <taxon>Evosea</taxon>
        <taxon>Archamoebae</taxon>
        <taxon>Mastigamoebida</taxon>
        <taxon>Entamoebidae</taxon>
        <taxon>Entamoeba</taxon>
    </lineage>
</organism>
<dbReference type="VEuPathDB" id="AmoebaDB:EDI_009790"/>
<dbReference type="EMBL" id="DS549187">
    <property type="protein sequence ID" value="EDR26466.1"/>
    <property type="molecule type" value="Genomic_DNA"/>
</dbReference>
<dbReference type="OMA" id="QPIECEN"/>
<reference evidence="2" key="1">
    <citation type="submission" date="2007-12" db="EMBL/GenBank/DDBJ databases">
        <title>Annotation of Entamoeba dispar SAW760.</title>
        <authorList>
            <person name="Lorenzi H."/>
            <person name="Inman J."/>
            <person name="Schobel S."/>
            <person name="Amedeo P."/>
            <person name="Caler E."/>
        </authorList>
    </citation>
    <scope>NUCLEOTIDE SEQUENCE [LARGE SCALE GENOMIC DNA]</scope>
    <source>
        <strain evidence="2">ATCC PRA-260 / SAW760</strain>
    </source>
</reference>
<keyword evidence="2" id="KW-1185">Reference proteome</keyword>
<protein>
    <submittedName>
        <fullName evidence="1">Uncharacterized protein</fullName>
    </submittedName>
</protein>
<proteinExistence type="predicted"/>
<evidence type="ECO:0000313" key="1">
    <source>
        <dbReference type="EMBL" id="EDR26466.1"/>
    </source>
</evidence>
<dbReference type="RefSeq" id="XP_001737268.1">
    <property type="nucleotide sequence ID" value="XM_001737216.1"/>
</dbReference>
<evidence type="ECO:0000313" key="2">
    <source>
        <dbReference type="Proteomes" id="UP000008076"/>
    </source>
</evidence>
<dbReference type="eggNOG" id="ENOG502RCAU">
    <property type="taxonomic scope" value="Eukaryota"/>
</dbReference>
<name>B0EG89_ENTDS</name>